<dbReference type="Proteomes" id="UP001595712">
    <property type="component" value="Unassembled WGS sequence"/>
</dbReference>
<keyword evidence="3" id="KW-1185">Reference proteome</keyword>
<feature type="transmembrane region" description="Helical" evidence="1">
    <location>
        <begin position="43"/>
        <end position="63"/>
    </location>
</feature>
<name>A0ABV7PU44_9ACTN</name>
<organism evidence="2 3">
    <name type="scientific">Glycomyces rhizosphaerae</name>
    <dbReference type="NCBI Taxonomy" id="2054422"/>
    <lineage>
        <taxon>Bacteria</taxon>
        <taxon>Bacillati</taxon>
        <taxon>Actinomycetota</taxon>
        <taxon>Actinomycetes</taxon>
        <taxon>Glycomycetales</taxon>
        <taxon>Glycomycetaceae</taxon>
        <taxon>Glycomyces</taxon>
    </lineage>
</organism>
<reference evidence="3" key="1">
    <citation type="journal article" date="2019" name="Int. J. Syst. Evol. Microbiol.">
        <title>The Global Catalogue of Microorganisms (GCM) 10K type strain sequencing project: providing services to taxonomists for standard genome sequencing and annotation.</title>
        <authorList>
            <consortium name="The Broad Institute Genomics Platform"/>
            <consortium name="The Broad Institute Genome Sequencing Center for Infectious Disease"/>
            <person name="Wu L."/>
            <person name="Ma J."/>
        </authorList>
    </citation>
    <scope>NUCLEOTIDE SEQUENCE [LARGE SCALE GENOMIC DNA]</scope>
    <source>
        <strain evidence="3">CGMCC 4.7396</strain>
    </source>
</reference>
<comment type="caution">
    <text evidence="2">The sequence shown here is derived from an EMBL/GenBank/DDBJ whole genome shotgun (WGS) entry which is preliminary data.</text>
</comment>
<keyword evidence="1" id="KW-0812">Transmembrane</keyword>
<protein>
    <submittedName>
        <fullName evidence="2">Uncharacterized protein</fullName>
    </submittedName>
</protein>
<proteinExistence type="predicted"/>
<evidence type="ECO:0000313" key="2">
    <source>
        <dbReference type="EMBL" id="MFC3491039.1"/>
    </source>
</evidence>
<keyword evidence="1" id="KW-0472">Membrane</keyword>
<accession>A0ABV7PU44</accession>
<evidence type="ECO:0000313" key="3">
    <source>
        <dbReference type="Proteomes" id="UP001595712"/>
    </source>
</evidence>
<evidence type="ECO:0000256" key="1">
    <source>
        <dbReference type="SAM" id="Phobius"/>
    </source>
</evidence>
<gene>
    <name evidence="2" type="ORF">ACFO8M_00875</name>
</gene>
<keyword evidence="1" id="KW-1133">Transmembrane helix</keyword>
<dbReference type="RefSeq" id="WP_387969217.1">
    <property type="nucleotide sequence ID" value="NZ_JBHRWO010000004.1"/>
</dbReference>
<feature type="transmembrane region" description="Helical" evidence="1">
    <location>
        <begin position="20"/>
        <end position="37"/>
    </location>
</feature>
<sequence>MPDNRHRPGLMAHFGSKGMIVTGLMLLADGLFWLSFIRPDGSFAVDVLPASRFAALGMALAFVPSLQTA</sequence>
<dbReference type="EMBL" id="JBHRWO010000004">
    <property type="protein sequence ID" value="MFC3491039.1"/>
    <property type="molecule type" value="Genomic_DNA"/>
</dbReference>